<evidence type="ECO:0000313" key="3">
    <source>
        <dbReference type="Proteomes" id="UP001344447"/>
    </source>
</evidence>
<proteinExistence type="predicted"/>
<keyword evidence="3" id="KW-1185">Reference proteome</keyword>
<reference evidence="2 3" key="1">
    <citation type="submission" date="2023-11" db="EMBL/GenBank/DDBJ databases">
        <title>Dfirmibasis_genome.</title>
        <authorList>
            <person name="Edelbroek B."/>
            <person name="Kjellin J."/>
            <person name="Jerlstrom-Hultqvist J."/>
            <person name="Soderbom F."/>
        </authorList>
    </citation>
    <scope>NUCLEOTIDE SEQUENCE [LARGE SCALE GENOMIC DNA]</scope>
    <source>
        <strain evidence="2 3">TNS-C-14</strain>
    </source>
</reference>
<gene>
    <name evidence="2" type="ORF">RB653_007950</name>
</gene>
<accession>A0AAN7TVG4</accession>
<keyword evidence="1" id="KW-1133">Transmembrane helix</keyword>
<evidence type="ECO:0000313" key="2">
    <source>
        <dbReference type="EMBL" id="KAK5576806.1"/>
    </source>
</evidence>
<sequence>MNGGAPTKIANLFHKSIVTVLAITTIGCGFFVFNATGDLLERRRKRKEEEDIIINQFIENDKKRIAEEENSRLQQQQK</sequence>
<name>A0AAN7TVG4_9MYCE</name>
<evidence type="ECO:0008006" key="4">
    <source>
        <dbReference type="Google" id="ProtNLM"/>
    </source>
</evidence>
<dbReference type="AlphaFoldDB" id="A0AAN7TVG4"/>
<keyword evidence="1" id="KW-0472">Membrane</keyword>
<keyword evidence="1" id="KW-0812">Transmembrane</keyword>
<organism evidence="2 3">
    <name type="scientific">Dictyostelium firmibasis</name>
    <dbReference type="NCBI Taxonomy" id="79012"/>
    <lineage>
        <taxon>Eukaryota</taxon>
        <taxon>Amoebozoa</taxon>
        <taxon>Evosea</taxon>
        <taxon>Eumycetozoa</taxon>
        <taxon>Dictyostelia</taxon>
        <taxon>Dictyosteliales</taxon>
        <taxon>Dictyosteliaceae</taxon>
        <taxon>Dictyostelium</taxon>
    </lineage>
</organism>
<dbReference type="Proteomes" id="UP001344447">
    <property type="component" value="Unassembled WGS sequence"/>
</dbReference>
<feature type="transmembrane region" description="Helical" evidence="1">
    <location>
        <begin position="12"/>
        <end position="37"/>
    </location>
</feature>
<protein>
    <recommendedName>
        <fullName evidence="4">Transmembrane protein</fullName>
    </recommendedName>
</protein>
<evidence type="ECO:0000256" key="1">
    <source>
        <dbReference type="SAM" id="Phobius"/>
    </source>
</evidence>
<dbReference type="EMBL" id="JAVFKY010000005">
    <property type="protein sequence ID" value="KAK5576806.1"/>
    <property type="molecule type" value="Genomic_DNA"/>
</dbReference>
<comment type="caution">
    <text evidence="2">The sequence shown here is derived from an EMBL/GenBank/DDBJ whole genome shotgun (WGS) entry which is preliminary data.</text>
</comment>